<feature type="transmembrane region" description="Helical" evidence="5">
    <location>
        <begin position="504"/>
        <end position="522"/>
    </location>
</feature>
<evidence type="ECO:0000313" key="7">
    <source>
        <dbReference type="EMBL" id="KXS94744.1"/>
    </source>
</evidence>
<organism evidence="7 8">
    <name type="scientific">Pseudocercospora eumusae</name>
    <dbReference type="NCBI Taxonomy" id="321146"/>
    <lineage>
        <taxon>Eukaryota</taxon>
        <taxon>Fungi</taxon>
        <taxon>Dikarya</taxon>
        <taxon>Ascomycota</taxon>
        <taxon>Pezizomycotina</taxon>
        <taxon>Dothideomycetes</taxon>
        <taxon>Dothideomycetidae</taxon>
        <taxon>Mycosphaerellales</taxon>
        <taxon>Mycosphaerellaceae</taxon>
        <taxon>Pseudocercospora</taxon>
    </lineage>
</organism>
<dbReference type="GO" id="GO:0022857">
    <property type="term" value="F:transmembrane transporter activity"/>
    <property type="evidence" value="ECO:0007669"/>
    <property type="project" value="InterPro"/>
</dbReference>
<dbReference type="InterPro" id="IPR036259">
    <property type="entry name" value="MFS_trans_sf"/>
</dbReference>
<sequence>MPYPLSYRASNPDMAHVELGENTQSIENGQNEKIPPVPSADLYHAIGGDKTAAAETSSEDNSERDIDLEARGEEQGYILHVDVLKELTPRWRDYQLARDERTVLIPQPSHDADDPLNWSWSRKHIVLLVIAATSFLPDYGSATGAVTLIPQAKEWNMTENHVNHSQSGNVFMVGAGGVFVVMLSAYFGRLPVLFYFTLTALWTAIGCAEAKNFDTFMAFRILNGFFSTVAQGGGMMFIKDMFFVHERARKINIWASFVILSPYFGPMIAAFIITTQKWQWPFHVYTIMTTTCLLAIIVFGQETYYNRKLPPSQRPKRTPGIRGHISRLVGIEQYRSRHLRNTFTQACSRAIIVLSKPIIFLSVIYYLFTFAWVVGINTTLSIFVTPLYNFGPKQIGYFYFTPVVSATLGEILGRYLHDFLARYLTSRSQDRKLIPEYRLMAIWISTPFMVTGIVVLGFALQEKWHYMIAALGWGFYVFGIMVTTVALTAYCLDCYPEGSGETAAWINFARTTGGFIVSYFQVDWANAMGTKKSLGIQAGICGLAFFVVVFLQLYGERIRRYSGPLRFKTD</sequence>
<dbReference type="SUPFAM" id="SSF103473">
    <property type="entry name" value="MFS general substrate transporter"/>
    <property type="match status" value="1"/>
</dbReference>
<dbReference type="Gene3D" id="1.20.1250.20">
    <property type="entry name" value="MFS general substrate transporter like domains"/>
    <property type="match status" value="1"/>
</dbReference>
<dbReference type="GO" id="GO:0005886">
    <property type="term" value="C:plasma membrane"/>
    <property type="evidence" value="ECO:0007669"/>
    <property type="project" value="TreeGrafter"/>
</dbReference>
<feature type="domain" description="Major facilitator superfamily (MFS) profile" evidence="6">
    <location>
        <begin position="126"/>
        <end position="556"/>
    </location>
</feature>
<feature type="transmembrane region" description="Helical" evidence="5">
    <location>
        <begin position="437"/>
        <end position="460"/>
    </location>
</feature>
<proteinExistence type="predicted"/>
<feature type="transmembrane region" description="Helical" evidence="5">
    <location>
        <begin position="358"/>
        <end position="384"/>
    </location>
</feature>
<keyword evidence="4 5" id="KW-0472">Membrane</keyword>
<feature type="transmembrane region" description="Helical" evidence="5">
    <location>
        <begin position="251"/>
        <end position="274"/>
    </location>
</feature>
<dbReference type="Pfam" id="PF07690">
    <property type="entry name" value="MFS_1"/>
    <property type="match status" value="1"/>
</dbReference>
<evidence type="ECO:0000256" key="3">
    <source>
        <dbReference type="ARBA" id="ARBA00022989"/>
    </source>
</evidence>
<feature type="transmembrane region" description="Helical" evidence="5">
    <location>
        <begin position="280"/>
        <end position="299"/>
    </location>
</feature>
<keyword evidence="3 5" id="KW-1133">Transmembrane helix</keyword>
<dbReference type="PROSITE" id="PS50850">
    <property type="entry name" value="MFS"/>
    <property type="match status" value="1"/>
</dbReference>
<feature type="transmembrane region" description="Helical" evidence="5">
    <location>
        <begin position="466"/>
        <end position="492"/>
    </location>
</feature>
<feature type="transmembrane region" description="Helical" evidence="5">
    <location>
        <begin position="217"/>
        <end position="239"/>
    </location>
</feature>
<feature type="transmembrane region" description="Helical" evidence="5">
    <location>
        <begin position="396"/>
        <end position="416"/>
    </location>
</feature>
<protein>
    <recommendedName>
        <fullName evidence="6">Major facilitator superfamily (MFS) profile domain-containing protein</fullName>
    </recommendedName>
</protein>
<feature type="transmembrane region" description="Helical" evidence="5">
    <location>
        <begin position="192"/>
        <end position="211"/>
    </location>
</feature>
<comment type="caution">
    <text evidence="7">The sequence shown here is derived from an EMBL/GenBank/DDBJ whole genome shotgun (WGS) entry which is preliminary data.</text>
</comment>
<evidence type="ECO:0000256" key="4">
    <source>
        <dbReference type="ARBA" id="ARBA00023136"/>
    </source>
</evidence>
<accession>A0A139GX09</accession>
<evidence type="ECO:0000256" key="1">
    <source>
        <dbReference type="ARBA" id="ARBA00004141"/>
    </source>
</evidence>
<comment type="subcellular location">
    <subcellularLocation>
        <location evidence="1">Membrane</location>
        <topology evidence="1">Multi-pass membrane protein</topology>
    </subcellularLocation>
</comment>
<dbReference type="PANTHER" id="PTHR23502:SF187">
    <property type="entry name" value="TRANSPORTER, PUTATIVE (AFU_ORTHOLOGUE AFUA_2G17840)-RELATED"/>
    <property type="match status" value="1"/>
</dbReference>
<gene>
    <name evidence="7" type="ORF">AC578_11170</name>
</gene>
<feature type="transmembrane region" description="Helical" evidence="5">
    <location>
        <begin position="125"/>
        <end position="149"/>
    </location>
</feature>
<dbReference type="InterPro" id="IPR020846">
    <property type="entry name" value="MFS_dom"/>
</dbReference>
<dbReference type="EMBL" id="LFZN01000261">
    <property type="protein sequence ID" value="KXS94744.1"/>
    <property type="molecule type" value="Genomic_DNA"/>
</dbReference>
<evidence type="ECO:0000313" key="8">
    <source>
        <dbReference type="Proteomes" id="UP000070133"/>
    </source>
</evidence>
<keyword evidence="2 5" id="KW-0812">Transmembrane</keyword>
<dbReference type="Proteomes" id="UP000070133">
    <property type="component" value="Unassembled WGS sequence"/>
</dbReference>
<evidence type="ECO:0000256" key="5">
    <source>
        <dbReference type="SAM" id="Phobius"/>
    </source>
</evidence>
<feature type="transmembrane region" description="Helical" evidence="5">
    <location>
        <begin position="169"/>
        <end position="187"/>
    </location>
</feature>
<dbReference type="PANTHER" id="PTHR23502">
    <property type="entry name" value="MAJOR FACILITATOR SUPERFAMILY"/>
    <property type="match status" value="1"/>
</dbReference>
<evidence type="ECO:0000259" key="6">
    <source>
        <dbReference type="PROSITE" id="PS50850"/>
    </source>
</evidence>
<dbReference type="AlphaFoldDB" id="A0A139GX09"/>
<keyword evidence="8" id="KW-1185">Reference proteome</keyword>
<evidence type="ECO:0000256" key="2">
    <source>
        <dbReference type="ARBA" id="ARBA00022692"/>
    </source>
</evidence>
<reference evidence="7 8" key="1">
    <citation type="submission" date="2015-07" db="EMBL/GenBank/DDBJ databases">
        <title>Comparative genomics of the Sigatoka disease complex on banana suggests a link between parallel evolutionary changes in Pseudocercospora fijiensis and Pseudocercospora eumusae and increased virulence on the banana host.</title>
        <authorList>
            <person name="Chang T.-C."/>
            <person name="Salvucci A."/>
            <person name="Crous P.W."/>
            <person name="Stergiopoulos I."/>
        </authorList>
    </citation>
    <scope>NUCLEOTIDE SEQUENCE [LARGE SCALE GENOMIC DNA]</scope>
    <source>
        <strain evidence="7 8">CBS 114824</strain>
    </source>
</reference>
<dbReference type="InterPro" id="IPR011701">
    <property type="entry name" value="MFS"/>
</dbReference>
<name>A0A139GX09_9PEZI</name>
<feature type="transmembrane region" description="Helical" evidence="5">
    <location>
        <begin position="534"/>
        <end position="554"/>
    </location>
</feature>